<protein>
    <submittedName>
        <fullName evidence="1">Uncharacterized protein</fullName>
    </submittedName>
</protein>
<dbReference type="Proteomes" id="UP000247790">
    <property type="component" value="Unassembled WGS sequence"/>
</dbReference>
<dbReference type="EMBL" id="CP054614">
    <property type="protein sequence ID" value="QKS58814.1"/>
    <property type="molecule type" value="Genomic_DNA"/>
</dbReference>
<dbReference type="CDD" id="cd19958">
    <property type="entry name" value="pyocin_knob"/>
    <property type="match status" value="1"/>
</dbReference>
<organism evidence="1 3">
    <name type="scientific">Paenibacillus barcinonensis</name>
    <dbReference type="NCBI Taxonomy" id="198119"/>
    <lineage>
        <taxon>Bacteria</taxon>
        <taxon>Bacillati</taxon>
        <taxon>Bacillota</taxon>
        <taxon>Bacilli</taxon>
        <taxon>Bacillales</taxon>
        <taxon>Paenibacillaceae</taxon>
        <taxon>Paenibacillus</taxon>
    </lineage>
</organism>
<accession>A0A2V4VHS8</accession>
<proteinExistence type="predicted"/>
<evidence type="ECO:0000313" key="2">
    <source>
        <dbReference type="EMBL" id="QKS58814.1"/>
    </source>
</evidence>
<dbReference type="EMBL" id="QJSW01000008">
    <property type="protein sequence ID" value="PYE48479.1"/>
    <property type="molecule type" value="Genomic_DNA"/>
</dbReference>
<name>A0A2V4VHS8_PAEBA</name>
<evidence type="ECO:0000313" key="1">
    <source>
        <dbReference type="EMBL" id="PYE48479.1"/>
    </source>
</evidence>
<reference evidence="2 4" key="2">
    <citation type="submission" date="2020-06" db="EMBL/GenBank/DDBJ databases">
        <title>Complete genome of Paenibacillus barcinonensis KACC11450.</title>
        <authorList>
            <person name="Kim M."/>
            <person name="Park Y.-J."/>
            <person name="Shin J.-H."/>
        </authorList>
    </citation>
    <scope>NUCLEOTIDE SEQUENCE [LARGE SCALE GENOMIC DNA]</scope>
    <source>
        <strain evidence="2 4">KACC11450</strain>
    </source>
</reference>
<evidence type="ECO:0000313" key="4">
    <source>
        <dbReference type="Proteomes" id="UP000509327"/>
    </source>
</evidence>
<dbReference type="AlphaFoldDB" id="A0A2V4VHS8"/>
<gene>
    <name evidence="1" type="ORF">DFQ00_10870</name>
    <name evidence="2" type="ORF">HUB98_23055</name>
</gene>
<sequence length="1093" mass="120987">MSEPKTPNLGLNKIDRSSPSTTYFDLDKYLDQNWEKIDGFTEQVEEKVEETATKVSGIQERLDVEKRKSVTLEPGLQIIHAERASAFKFEGMRGRTLVNLLGRDGGFESMNGWFTTAGVSSELDWSLRTQGNQSVKISLKEGSTGGSLYKLLGQTLSTSKNYIALADLKKGTSTSISLSLWNGTSNVSGTVVTTDQFSAAVLLIPAGSLGTTTNNLQISLVGSAAGQFGHADAVRVYEITSEELKVLSNMSAEKVATKYPYVDSVQPVHNPYVIRYGENLLPPFYEWEHTGHIFGETSPYTAKGELISASMGTDAYAVTYLNILPNQNYTISNPSKSTGKIRVSVYDSYARLQGMFINPGETKTIKTYTTAVRMGVNCSGVTQYTDDFDVSKWIWSAGNNATFVQPIMTLGETITSHKVREDAILALQSSLYADPVTNENADEVFEKNGQLYKISMWSKVSLDNNLTYRSVASSPGYKIVGCTLSQPVAAYNRLIVTKYNGHILTRNPNMTGADNAYFRIADLSDFNISISNADSGWGDSYTPSIDEIKAYFMGWVMFNGSAGTGSGNSPDVPSNNVYNGLGTKWWVCRSDGRSNNWVSSTNLLPTQPAKNYTSYQLVYQVSKPIIEPIQTEGYLTFFEGDNQIEVGSGLEFREDVRPVFTSNDYNSYNINNYNQSSKLKNKVKKIMSIYKNDIQDYWDVLRFSPESEIYGRELASLPALQFDSSARYSVTYQSLGDFFSVPMTGSVGVSEKTVIDQLINDSSGISKKLSVLEGKSNDKELKNFVEKNYLSKSTSIIQNDDLNNFVKEGEFYCQLSSVAETIKNCPVGIAFSLKVSKNGTQDTGNIPGVTQTLITFLPVGFTTWQRNLYDTWGAWVKVPSREEFESLKSSVSDGKTAIAAAITGKGVTASGSDTFLQLSNSIAKIRIGVNYNKMSYYKSQKGTVQGTDGFFTTDNIFTFPSRTERITYITKQKKSSIASLSHSSDTLLQVIVALRNVGSNANPYSSGNTELYSYNGYQGSGLRFFDIDFVNREITIQYDDDYQYISTNKMEKNLNNDSPIIMYVAFYFRNAAGGSYYVDRSMSVSLNGHLYYS</sequence>
<dbReference type="Proteomes" id="UP000509327">
    <property type="component" value="Chromosome"/>
</dbReference>
<reference evidence="1 3" key="1">
    <citation type="submission" date="2018-06" db="EMBL/GenBank/DDBJ databases">
        <title>Genomic Encyclopedia of Type Strains, Phase III (KMG-III): the genomes of soil and plant-associated and newly described type strains.</title>
        <authorList>
            <person name="Whitman W."/>
        </authorList>
    </citation>
    <scope>NUCLEOTIDE SEQUENCE [LARGE SCALE GENOMIC DNA]</scope>
    <source>
        <strain evidence="1 3">CECT 7022</strain>
    </source>
</reference>
<keyword evidence="4" id="KW-1185">Reference proteome</keyword>
<evidence type="ECO:0000313" key="3">
    <source>
        <dbReference type="Proteomes" id="UP000247790"/>
    </source>
</evidence>
<dbReference type="OrthoDB" id="2667186at2"/>
<dbReference type="RefSeq" id="WP_110897149.1">
    <property type="nucleotide sequence ID" value="NZ_CP054614.1"/>
</dbReference>